<proteinExistence type="inferred from homology"/>
<evidence type="ECO:0000313" key="3">
    <source>
        <dbReference type="Proteomes" id="UP000245125"/>
    </source>
</evidence>
<keyword evidence="3" id="KW-1185">Reference proteome</keyword>
<sequence length="371" mass="41939">MENDVKKCDRFILVIQMRRIAAFFLLVLAISGCAGAGKFAPSGQFPEGKHLLNITRLTFDGDNGEAYFSPDGRQLIFQSNRGGYGCDKIWIMNIDGSNKHMVSPDHGANTCSFFFPDGKKIIFASTSHLPGACPPRPETPRGAYYAWPLYPYNIFTANPDGSGMKKLTDNDRYDAEPIVSSDGKKIVFGSQRQGDFDVYVMDADGSNLKRLTDRFGYDGGPWFSPDGKKIVWRAWYPESPEEKAQWRECMERNYILPVALDLWIMDADGSNKTRILHNGATNFAPSWHPDGKRIIFSSNMDDWHRDISKYGHNFELYLINADGTGLERITNNAVFDGFPMFSPDGKKLVFCSNRDPEKPRNTDVFIADWKE</sequence>
<name>A0A2U3QEE8_9BACT</name>
<accession>A0A2U3QEE8</accession>
<evidence type="ECO:0000256" key="1">
    <source>
        <dbReference type="ARBA" id="ARBA00009820"/>
    </source>
</evidence>
<dbReference type="SUPFAM" id="SSF82171">
    <property type="entry name" value="DPP6 N-terminal domain-like"/>
    <property type="match status" value="1"/>
</dbReference>
<dbReference type="PANTHER" id="PTHR36842:SF1">
    <property type="entry name" value="PROTEIN TOLB"/>
    <property type="match status" value="1"/>
</dbReference>
<dbReference type="InterPro" id="IPR011659">
    <property type="entry name" value="WD40"/>
</dbReference>
<evidence type="ECO:0000313" key="2">
    <source>
        <dbReference type="EMBL" id="SPP99699.1"/>
    </source>
</evidence>
<protein>
    <submittedName>
        <fullName evidence="2">Uncharacterized protein</fullName>
    </submittedName>
</protein>
<dbReference type="Gene3D" id="2.120.10.30">
    <property type="entry name" value="TolB, C-terminal domain"/>
    <property type="match status" value="3"/>
</dbReference>
<dbReference type="Pfam" id="PF07676">
    <property type="entry name" value="PD40"/>
    <property type="match status" value="6"/>
</dbReference>
<reference evidence="3" key="1">
    <citation type="submission" date="2018-03" db="EMBL/GenBank/DDBJ databases">
        <authorList>
            <person name="Zecchin S."/>
        </authorList>
    </citation>
    <scope>NUCLEOTIDE SEQUENCE [LARGE SCALE GENOMIC DNA]</scope>
</reference>
<dbReference type="Proteomes" id="UP000245125">
    <property type="component" value="Unassembled WGS sequence"/>
</dbReference>
<organism evidence="2 3">
    <name type="scientific">Candidatus Sulfobium mesophilum</name>
    <dbReference type="NCBI Taxonomy" id="2016548"/>
    <lineage>
        <taxon>Bacteria</taxon>
        <taxon>Pseudomonadati</taxon>
        <taxon>Nitrospirota</taxon>
        <taxon>Nitrospiria</taxon>
        <taxon>Nitrospirales</taxon>
        <taxon>Nitrospiraceae</taxon>
        <taxon>Candidatus Sulfobium</taxon>
    </lineage>
</organism>
<dbReference type="AlphaFoldDB" id="A0A2U3QEE8"/>
<dbReference type="InterPro" id="IPR011042">
    <property type="entry name" value="6-blade_b-propeller_TolB-like"/>
</dbReference>
<comment type="similarity">
    <text evidence="1">Belongs to the TolB family.</text>
</comment>
<dbReference type="PROSITE" id="PS51257">
    <property type="entry name" value="PROKAR_LIPOPROTEIN"/>
    <property type="match status" value="1"/>
</dbReference>
<gene>
    <name evidence="2" type="ORF">NBG4_110002</name>
</gene>
<dbReference type="PANTHER" id="PTHR36842">
    <property type="entry name" value="PROTEIN TOLB HOMOLOG"/>
    <property type="match status" value="1"/>
</dbReference>
<dbReference type="EMBL" id="OUUY01000013">
    <property type="protein sequence ID" value="SPP99699.1"/>
    <property type="molecule type" value="Genomic_DNA"/>
</dbReference>
<dbReference type="OrthoDB" id="9815657at2"/>